<dbReference type="PANTHER" id="PTHR34289:SF8">
    <property type="entry name" value="DUF819 DOMAIN-CONTAINING PROTEIN"/>
    <property type="match status" value="1"/>
</dbReference>
<name>A0A7S2GG94_9STRA</name>
<dbReference type="EMBL" id="HBGS01041697">
    <property type="protein sequence ID" value="CAD9451603.1"/>
    <property type="molecule type" value="Transcribed_RNA"/>
</dbReference>
<dbReference type="PANTHER" id="PTHR34289">
    <property type="entry name" value="PROTEIN, PUTATIVE (DUF819)-RELATED"/>
    <property type="match status" value="1"/>
</dbReference>
<evidence type="ECO:0000313" key="2">
    <source>
        <dbReference type="EMBL" id="CAD9451603.1"/>
    </source>
</evidence>
<protein>
    <submittedName>
        <fullName evidence="2">Uncharacterized protein</fullName>
    </submittedName>
</protein>
<dbReference type="Pfam" id="PF05684">
    <property type="entry name" value="DUF819"/>
    <property type="match status" value="1"/>
</dbReference>
<keyword evidence="1" id="KW-1133">Transmembrane helix</keyword>
<reference evidence="2" key="1">
    <citation type="submission" date="2021-01" db="EMBL/GenBank/DDBJ databases">
        <authorList>
            <person name="Corre E."/>
            <person name="Pelletier E."/>
            <person name="Niang G."/>
            <person name="Scheremetjew M."/>
            <person name="Finn R."/>
            <person name="Kale V."/>
            <person name="Holt S."/>
            <person name="Cochrane G."/>
            <person name="Meng A."/>
            <person name="Brown T."/>
            <person name="Cohen L."/>
        </authorList>
    </citation>
    <scope>NUCLEOTIDE SEQUENCE</scope>
    <source>
        <strain evidence="2">CCMP1381</strain>
    </source>
</reference>
<feature type="transmembrane region" description="Helical" evidence="1">
    <location>
        <begin position="6"/>
        <end position="26"/>
    </location>
</feature>
<sequence>MFPRSSVIVSSALTVVLATAFPRFLGKLAETGELVGSMLLYLFFATAGAAGGTLGQTVVGAGPVLLLYLTVLYSVHLGVLLTLGKLLNMPRPVLLTASNANIGGPATACALCEGRKWYSLTAPALLVGNLGYIVANGIGLLFYAFWTSVLK</sequence>
<feature type="transmembrane region" description="Helical" evidence="1">
    <location>
        <begin position="38"/>
        <end position="59"/>
    </location>
</feature>
<proteinExistence type="predicted"/>
<organism evidence="2">
    <name type="scientific">Octactis speculum</name>
    <dbReference type="NCBI Taxonomy" id="3111310"/>
    <lineage>
        <taxon>Eukaryota</taxon>
        <taxon>Sar</taxon>
        <taxon>Stramenopiles</taxon>
        <taxon>Ochrophyta</taxon>
        <taxon>Dictyochophyceae</taxon>
        <taxon>Dictyochales</taxon>
        <taxon>Dictyochaceae</taxon>
        <taxon>Octactis</taxon>
    </lineage>
</organism>
<dbReference type="InterPro" id="IPR008537">
    <property type="entry name" value="DUF819"/>
</dbReference>
<dbReference type="AlphaFoldDB" id="A0A7S2GG94"/>
<feature type="transmembrane region" description="Helical" evidence="1">
    <location>
        <begin position="124"/>
        <end position="146"/>
    </location>
</feature>
<evidence type="ECO:0000256" key="1">
    <source>
        <dbReference type="SAM" id="Phobius"/>
    </source>
</evidence>
<accession>A0A7S2GG94</accession>
<feature type="transmembrane region" description="Helical" evidence="1">
    <location>
        <begin position="65"/>
        <end position="83"/>
    </location>
</feature>
<keyword evidence="1" id="KW-0472">Membrane</keyword>
<keyword evidence="1" id="KW-0812">Transmembrane</keyword>
<gene>
    <name evidence="2" type="ORF">DSPE1174_LOCUS21477</name>
</gene>